<feature type="compositionally biased region" description="Basic and acidic residues" evidence="1">
    <location>
        <begin position="53"/>
        <end position="64"/>
    </location>
</feature>
<sequence length="108" mass="12575">MEAQMGKFPTPTARRRKGKRRNKGKSNRDAATDTDGKTQAPLWTLPRENQDDETPREVEEEMRTPKNASMDFENTDYRRFGRKIKTAKPREEREHAFLKTSLTQPPAI</sequence>
<proteinExistence type="predicted"/>
<evidence type="ECO:0000313" key="2">
    <source>
        <dbReference type="EMBL" id="KFD64695.1"/>
    </source>
</evidence>
<dbReference type="AlphaFoldDB" id="A0A085N5E9"/>
<gene>
    <name evidence="2" type="ORF">M514_07820</name>
</gene>
<feature type="compositionally biased region" description="Basic residues" evidence="1">
    <location>
        <begin position="13"/>
        <end position="25"/>
    </location>
</feature>
<protein>
    <submittedName>
        <fullName evidence="2">Uncharacterized protein</fullName>
    </submittedName>
</protein>
<accession>A0A085N5E9</accession>
<feature type="region of interest" description="Disordered" evidence="1">
    <location>
        <begin position="1"/>
        <end position="108"/>
    </location>
</feature>
<evidence type="ECO:0000256" key="1">
    <source>
        <dbReference type="SAM" id="MobiDB-lite"/>
    </source>
</evidence>
<dbReference type="EMBL" id="KL367552">
    <property type="protein sequence ID" value="KFD64695.1"/>
    <property type="molecule type" value="Genomic_DNA"/>
</dbReference>
<feature type="compositionally biased region" description="Basic and acidic residues" evidence="1">
    <location>
        <begin position="88"/>
        <end position="97"/>
    </location>
</feature>
<feature type="compositionally biased region" description="Basic and acidic residues" evidence="1">
    <location>
        <begin position="26"/>
        <end position="36"/>
    </location>
</feature>
<name>A0A085N5E9_9BILA</name>
<dbReference type="Proteomes" id="UP000030758">
    <property type="component" value="Unassembled WGS sequence"/>
</dbReference>
<organism evidence="2">
    <name type="scientific">Trichuris suis</name>
    <name type="common">pig whipworm</name>
    <dbReference type="NCBI Taxonomy" id="68888"/>
    <lineage>
        <taxon>Eukaryota</taxon>
        <taxon>Metazoa</taxon>
        <taxon>Ecdysozoa</taxon>
        <taxon>Nematoda</taxon>
        <taxon>Enoplea</taxon>
        <taxon>Dorylaimia</taxon>
        <taxon>Trichinellida</taxon>
        <taxon>Trichuridae</taxon>
        <taxon>Trichuris</taxon>
    </lineage>
</organism>
<reference evidence="2" key="1">
    <citation type="journal article" date="2014" name="Nat. Genet.">
        <title>Genome and transcriptome of the porcine whipworm Trichuris suis.</title>
        <authorList>
            <person name="Jex A.R."/>
            <person name="Nejsum P."/>
            <person name="Schwarz E.M."/>
            <person name="Hu L."/>
            <person name="Young N.D."/>
            <person name="Hall R.S."/>
            <person name="Korhonen P.K."/>
            <person name="Liao S."/>
            <person name="Thamsborg S."/>
            <person name="Xia J."/>
            <person name="Xu P."/>
            <person name="Wang S."/>
            <person name="Scheerlinck J.P."/>
            <person name="Hofmann A."/>
            <person name="Sternberg P.W."/>
            <person name="Wang J."/>
            <person name="Gasser R.B."/>
        </authorList>
    </citation>
    <scope>NUCLEOTIDE SEQUENCE [LARGE SCALE GENOMIC DNA]</scope>
    <source>
        <strain evidence="2">DCEP-RM93F</strain>
    </source>
</reference>